<organism evidence="1">
    <name type="scientific">marine sediment metagenome</name>
    <dbReference type="NCBI Taxonomy" id="412755"/>
    <lineage>
        <taxon>unclassified sequences</taxon>
        <taxon>metagenomes</taxon>
        <taxon>ecological metagenomes</taxon>
    </lineage>
</organism>
<evidence type="ECO:0000313" key="1">
    <source>
        <dbReference type="EMBL" id="GAI25475.1"/>
    </source>
</evidence>
<gene>
    <name evidence="1" type="ORF">S06H3_31945</name>
</gene>
<reference evidence="1" key="1">
    <citation type="journal article" date="2014" name="Front. Microbiol.">
        <title>High frequency of phylogenetically diverse reductive dehalogenase-homologous genes in deep subseafloor sedimentary metagenomes.</title>
        <authorList>
            <person name="Kawai M."/>
            <person name="Futagami T."/>
            <person name="Toyoda A."/>
            <person name="Takaki Y."/>
            <person name="Nishi S."/>
            <person name="Hori S."/>
            <person name="Arai W."/>
            <person name="Tsubouchi T."/>
            <person name="Morono Y."/>
            <person name="Uchiyama I."/>
            <person name="Ito T."/>
            <person name="Fujiyama A."/>
            <person name="Inagaki F."/>
            <person name="Takami H."/>
        </authorList>
    </citation>
    <scope>NUCLEOTIDE SEQUENCE</scope>
    <source>
        <strain evidence="1">Expedition CK06-06</strain>
    </source>
</reference>
<sequence>MKQIQKLGFTSGQRVIGSPVTKSFQINYTQLADTPIILMYAQEGDLILDVFVEITTKFESTGAAPTLDVGDEDESDDFLATANISEDTAGWYGGDVTLRGDYLYDGTNKALRKLYTAKKAIQVAMGGTDLTAGVANIYITLI</sequence>
<name>X1NFD0_9ZZZZ</name>
<comment type="caution">
    <text evidence="1">The sequence shown here is derived from an EMBL/GenBank/DDBJ whole genome shotgun (WGS) entry which is preliminary data.</text>
</comment>
<accession>X1NFD0</accession>
<proteinExistence type="predicted"/>
<dbReference type="EMBL" id="BARV01018949">
    <property type="protein sequence ID" value="GAI25475.1"/>
    <property type="molecule type" value="Genomic_DNA"/>
</dbReference>
<feature type="non-terminal residue" evidence="1">
    <location>
        <position position="142"/>
    </location>
</feature>
<dbReference type="AlphaFoldDB" id="X1NFD0"/>
<protein>
    <submittedName>
        <fullName evidence="1">Uncharacterized protein</fullName>
    </submittedName>
</protein>